<dbReference type="eggNOG" id="ENOG5032Y5R">
    <property type="taxonomic scope" value="Bacteria"/>
</dbReference>
<reference evidence="1 2" key="1">
    <citation type="submission" date="2016-10" db="EMBL/GenBank/DDBJ databases">
        <authorList>
            <person name="de Groot N.N."/>
        </authorList>
    </citation>
    <scope>NUCLEOTIDE SEQUENCE [LARGE SCALE GENOMIC DNA]</scope>
    <source>
        <strain evidence="1 2">AR40</strain>
    </source>
</reference>
<keyword evidence="1" id="KW-0969">Cilium</keyword>
<protein>
    <submittedName>
        <fullName evidence="1">Flagellar operon protein</fullName>
    </submittedName>
</protein>
<dbReference type="EMBL" id="FOGJ01000004">
    <property type="protein sequence ID" value="SER34274.1"/>
    <property type="molecule type" value="Genomic_DNA"/>
</dbReference>
<dbReference type="OrthoDB" id="165650at2"/>
<evidence type="ECO:0000313" key="1">
    <source>
        <dbReference type="EMBL" id="SER34274.1"/>
    </source>
</evidence>
<accession>A0A1H9NE71</accession>
<name>A0A1H9NE71_BUTFI</name>
<dbReference type="Proteomes" id="UP000182584">
    <property type="component" value="Unassembled WGS sequence"/>
</dbReference>
<dbReference type="AlphaFoldDB" id="A0A1H9NE71"/>
<sequence length="137" mass="14995">MNSFNPSFLSIESVQGQYLGKEKTGKIQPQINGSGESFSSILDKAQELAKRNEPLKFSKHATARLNDRNIEISKDQLERLNQGKIQAGEKGINESLILVDSLAFIVNIPNNTVVTAMNQEDSSDSKVFTNIDGAVIA</sequence>
<dbReference type="Pfam" id="PF12611">
    <property type="entry name" value="Flagellar_put"/>
    <property type="match status" value="1"/>
</dbReference>
<gene>
    <name evidence="1" type="ORF">SAMN04487884_104157</name>
</gene>
<proteinExistence type="predicted"/>
<organism evidence="1 2">
    <name type="scientific">Butyrivibrio fibrisolvens</name>
    <dbReference type="NCBI Taxonomy" id="831"/>
    <lineage>
        <taxon>Bacteria</taxon>
        <taxon>Bacillati</taxon>
        <taxon>Bacillota</taxon>
        <taxon>Clostridia</taxon>
        <taxon>Lachnospirales</taxon>
        <taxon>Lachnospiraceae</taxon>
        <taxon>Butyrivibrio</taxon>
    </lineage>
</organism>
<dbReference type="NCBIfam" id="TIGR02530">
    <property type="entry name" value="flg_new"/>
    <property type="match status" value="1"/>
</dbReference>
<dbReference type="RefSeq" id="WP_022752866.1">
    <property type="nucleotide sequence ID" value="NZ_FOGJ01000004.1"/>
</dbReference>
<keyword evidence="1" id="KW-0966">Cell projection</keyword>
<keyword evidence="1" id="KW-0282">Flagellum</keyword>
<dbReference type="InterPro" id="IPR013367">
    <property type="entry name" value="Flagellar_put"/>
</dbReference>
<evidence type="ECO:0000313" key="2">
    <source>
        <dbReference type="Proteomes" id="UP000182584"/>
    </source>
</evidence>